<accession>A0A4J1RJJ6</accession>
<organism evidence="1">
    <name type="scientific">Streptococcus pneumoniae</name>
    <dbReference type="NCBI Taxonomy" id="1313"/>
    <lineage>
        <taxon>Bacteria</taxon>
        <taxon>Bacillati</taxon>
        <taxon>Bacillota</taxon>
        <taxon>Bacilli</taxon>
        <taxon>Lactobacillales</taxon>
        <taxon>Streptococcaceae</taxon>
        <taxon>Streptococcus</taxon>
    </lineage>
</organism>
<gene>
    <name evidence="1" type="ORF">SAMEA3176123_02126</name>
</gene>
<dbReference type="EMBL" id="CAATFM010000036">
    <property type="protein sequence ID" value="VNP08148.1"/>
    <property type="molecule type" value="Genomic_DNA"/>
</dbReference>
<proteinExistence type="predicted"/>
<reference evidence="1" key="1">
    <citation type="submission" date="2019-04" db="EMBL/GenBank/DDBJ databases">
        <authorList>
            <consortium name="Pathogen Informatics"/>
        </authorList>
    </citation>
    <scope>NUCLEOTIDE SEQUENCE</scope>
    <source>
        <strain evidence="1">GPSC18</strain>
    </source>
</reference>
<sequence>MKKIFKKIAVCFCIVTLLFTSAFKPREVKADAGALSGGLLLGGLNPAVLPWVVLGIVACVVLGYTIEHFDEVKAVGGAVADELKKMGHSVGEFVSGTSVKIDGTLKQAIKNVGAGLGSTATVPSTLVYKGGLLTNTGVIAPNSTKMMVGGGPSASLFVGTEKPAYNWLFSSDSYKEGRDYLVPQLTVKVELEPTDSKVKLRTVTDSGIGAAGVDYNVGRNEKGQINYLSATIAHKGKGVGRSVYLDVPPGNNVVVKSVSVPEIGLGERMTVSTEKLKQGAIDSSSVDKYIDTAFPKNSETVTFKSDAQVASLSLPALPRVSDKTYSDDQLRELNKIRAGTGVANPAVPEVGAGSLGIGEIPGTGSLTGAGELAGAGTLAGSGATTAAGTGLGWLDKIIEWLKKLLNAILGIPGAILNGLKALWDWLAKILQAILAIPGGIINILSKIWEFLQTLSKVISDAITGAITWTFSIDETWLRGRLSGLNDLFRRKFPVMVPLRYDFNDKDTISDMSVNILGSDYVILNGATATKLASPIKMVFRALAYVLMALFFARKFHKVAED</sequence>
<dbReference type="AlphaFoldDB" id="A0A4J1RJJ6"/>
<protein>
    <submittedName>
        <fullName evidence="1">Uncharacterized protein</fullName>
    </submittedName>
</protein>
<evidence type="ECO:0000313" key="1">
    <source>
        <dbReference type="EMBL" id="VNP08148.1"/>
    </source>
</evidence>
<name>A0A4J1RJJ6_STREE</name>